<feature type="transmembrane region" description="Helical" evidence="1">
    <location>
        <begin position="70"/>
        <end position="89"/>
    </location>
</feature>
<organism evidence="2 3">
    <name type="scientific">Hymenobacter saemangeumensis</name>
    <dbReference type="NCBI Taxonomy" id="1084522"/>
    <lineage>
        <taxon>Bacteria</taxon>
        <taxon>Pseudomonadati</taxon>
        <taxon>Bacteroidota</taxon>
        <taxon>Cytophagia</taxon>
        <taxon>Cytophagales</taxon>
        <taxon>Hymenobacteraceae</taxon>
        <taxon>Hymenobacter</taxon>
    </lineage>
</organism>
<evidence type="ECO:0000256" key="1">
    <source>
        <dbReference type="SAM" id="Phobius"/>
    </source>
</evidence>
<feature type="transmembrane region" description="Helical" evidence="1">
    <location>
        <begin position="38"/>
        <end position="58"/>
    </location>
</feature>
<protein>
    <submittedName>
        <fullName evidence="2">Uncharacterized protein</fullName>
    </submittedName>
</protein>
<gene>
    <name evidence="2" type="ORF">GCM10023185_12820</name>
</gene>
<evidence type="ECO:0000313" key="3">
    <source>
        <dbReference type="Proteomes" id="UP001501153"/>
    </source>
</evidence>
<reference evidence="3" key="1">
    <citation type="journal article" date="2019" name="Int. J. Syst. Evol. Microbiol.">
        <title>The Global Catalogue of Microorganisms (GCM) 10K type strain sequencing project: providing services to taxonomists for standard genome sequencing and annotation.</title>
        <authorList>
            <consortium name="The Broad Institute Genomics Platform"/>
            <consortium name="The Broad Institute Genome Sequencing Center for Infectious Disease"/>
            <person name="Wu L."/>
            <person name="Ma J."/>
        </authorList>
    </citation>
    <scope>NUCLEOTIDE SEQUENCE [LARGE SCALE GENOMIC DNA]</scope>
    <source>
        <strain evidence="3">JCM 17923</strain>
    </source>
</reference>
<name>A0ABP8I758_9BACT</name>
<keyword evidence="1" id="KW-1133">Transmembrane helix</keyword>
<dbReference type="Proteomes" id="UP001501153">
    <property type="component" value="Unassembled WGS sequence"/>
</dbReference>
<sequence length="132" mass="13827">MNQPISRQQHAIPEFTLITAFAAAPAAAGFTDDKTASTVSYAIAGTALLSGLLTRAEWGLVKVMPYKAHLVMDVVSSLTALAAPWLFGFADNTRARNAFLALGATGAVATALSQPEEMPMYSQASSLHEASV</sequence>
<comment type="caution">
    <text evidence="2">The sequence shown here is derived from an EMBL/GenBank/DDBJ whole genome shotgun (WGS) entry which is preliminary data.</text>
</comment>
<keyword evidence="3" id="KW-1185">Reference proteome</keyword>
<keyword evidence="1" id="KW-0812">Transmembrane</keyword>
<dbReference type="RefSeq" id="WP_345234933.1">
    <property type="nucleotide sequence ID" value="NZ_BAABGZ010000013.1"/>
</dbReference>
<proteinExistence type="predicted"/>
<dbReference type="EMBL" id="BAABGZ010000013">
    <property type="protein sequence ID" value="GAA4352805.1"/>
    <property type="molecule type" value="Genomic_DNA"/>
</dbReference>
<keyword evidence="1" id="KW-0472">Membrane</keyword>
<accession>A0ABP8I758</accession>
<evidence type="ECO:0000313" key="2">
    <source>
        <dbReference type="EMBL" id="GAA4352805.1"/>
    </source>
</evidence>